<protein>
    <recommendedName>
        <fullName evidence="3">Fructokinase</fullName>
    </recommendedName>
</protein>
<sequence>MTYTFVGSIEASGTKFILGVQNVETGETTATKRVPTTTPAETLAAYRDFFKERNPVKAIGIGSFGPI</sequence>
<dbReference type="InterPro" id="IPR043129">
    <property type="entry name" value="ATPase_NBD"/>
</dbReference>
<accession>A0AAV5PCD1</accession>
<dbReference type="Gene3D" id="3.30.420.40">
    <property type="match status" value="1"/>
</dbReference>
<evidence type="ECO:0008006" key="3">
    <source>
        <dbReference type="Google" id="ProtNLM"/>
    </source>
</evidence>
<reference evidence="1" key="1">
    <citation type="submission" date="2023-04" db="EMBL/GenBank/DDBJ databases">
        <title>Draft genome sequences of Lactobacillus delbrueckii subsp. bulgaricus ME-900 and ME-901 with improved acid tolerance.</title>
        <authorList>
            <person name="Ishida T."/>
            <person name="Yamamoto E."/>
            <person name="Koizumi A."/>
            <person name="Fujiwara S."/>
            <person name="Makino S."/>
            <person name="Kano H."/>
            <person name="Kimura K."/>
        </authorList>
    </citation>
    <scope>NUCLEOTIDE SEQUENCE</scope>
    <source>
        <strain evidence="1">ME-900</strain>
    </source>
</reference>
<dbReference type="SUPFAM" id="SSF53067">
    <property type="entry name" value="Actin-like ATPase domain"/>
    <property type="match status" value="1"/>
</dbReference>
<organism evidence="1 2">
    <name type="scientific">Lactobacillus delbrueckii subsp. bulgaricus</name>
    <dbReference type="NCBI Taxonomy" id="1585"/>
    <lineage>
        <taxon>Bacteria</taxon>
        <taxon>Bacillati</taxon>
        <taxon>Bacillota</taxon>
        <taxon>Bacilli</taxon>
        <taxon>Lactobacillales</taxon>
        <taxon>Lactobacillaceae</taxon>
        <taxon>Lactobacillus</taxon>
    </lineage>
</organism>
<gene>
    <name evidence="1" type="primary">scrK</name>
    <name evidence="1" type="ORF">ME0900_06470</name>
</gene>
<dbReference type="AlphaFoldDB" id="A0AAV5PCD1"/>
<comment type="caution">
    <text evidence="1">The sequence shown here is derived from an EMBL/GenBank/DDBJ whole genome shotgun (WGS) entry which is preliminary data.</text>
</comment>
<dbReference type="EMBL" id="BSWK01000006">
    <property type="protein sequence ID" value="GMB86274.1"/>
    <property type="molecule type" value="Genomic_DNA"/>
</dbReference>
<proteinExistence type="predicted"/>
<evidence type="ECO:0000313" key="1">
    <source>
        <dbReference type="EMBL" id="GMB86274.1"/>
    </source>
</evidence>
<dbReference type="Proteomes" id="UP001165243">
    <property type="component" value="Unassembled WGS sequence"/>
</dbReference>
<evidence type="ECO:0000313" key="2">
    <source>
        <dbReference type="Proteomes" id="UP001165243"/>
    </source>
</evidence>
<name>A0AAV5PCD1_LACDE</name>